<proteinExistence type="predicted"/>
<dbReference type="EMBL" id="MK072479">
    <property type="protein sequence ID" value="AYV85805.1"/>
    <property type="molecule type" value="Genomic_DNA"/>
</dbReference>
<organism evidence="1">
    <name type="scientific">Satyrvirus sp</name>
    <dbReference type="NCBI Taxonomy" id="2487771"/>
    <lineage>
        <taxon>Viruses</taxon>
        <taxon>Varidnaviria</taxon>
        <taxon>Bamfordvirae</taxon>
        <taxon>Nucleocytoviricota</taxon>
        <taxon>Megaviricetes</taxon>
        <taxon>Imitervirales</taxon>
        <taxon>Mimiviridae</taxon>
        <taxon>Megamimivirinae</taxon>
    </lineage>
</organism>
<reference evidence="1" key="1">
    <citation type="submission" date="2018-10" db="EMBL/GenBank/DDBJ databases">
        <title>Hidden diversity of soil giant viruses.</title>
        <authorList>
            <person name="Schulz F."/>
            <person name="Alteio L."/>
            <person name="Goudeau D."/>
            <person name="Ryan E.M."/>
            <person name="Malmstrom R.R."/>
            <person name="Blanchard J."/>
            <person name="Woyke T."/>
        </authorList>
    </citation>
    <scope>NUCLEOTIDE SEQUENCE</scope>
    <source>
        <strain evidence="1">SAV1</strain>
    </source>
</reference>
<evidence type="ECO:0000313" key="1">
    <source>
        <dbReference type="EMBL" id="AYV85805.1"/>
    </source>
</evidence>
<name>A0A3G5AF12_9VIRU</name>
<accession>A0A3G5AF12</accession>
<protein>
    <submittedName>
        <fullName evidence="1">Uncharacterized protein</fullName>
    </submittedName>
</protein>
<sequence>MRLEINKMKLSDYYQFKQKQFAVMREEERLKKEIEDKKSFKQKTKEMLIQKIDKGCTFFVYRTIHEGDDYEFLGGKVKIIKPELIEIINLLEEENLRYKIKIEDHADYGCRVDNKYGEFIIYFNQESDDFDNCMAPNVRAHTRKICK</sequence>
<gene>
    <name evidence="1" type="ORF">Satyrvirus43_9</name>
</gene>